<sequence length="286" mass="30291">MKILISGATGNVGSELAKALVRKGVPFRAMVRGDEGSCSLRSLPGVEVVSGDFDDSESMARALRGVERAFLLSPSTERAEARQLAFVEAAKRSGVLHVVKLSQWAADAASPVRFLRYHAAVEAALRASGMAFTVLRPNLFMQGLLGFRRSIASEGRFFAAAGDARISLIDVRDIAALAAEVLTGAGHEGKIYQLTGPEAMTHAEIAAQLSTALGRAITFVDVPSEAMRGALAGAGIPPWQVDGLIEDYAHYRRDEAREVTATVQAVTGHPSRAFSTFAADYAAAFA</sequence>
<evidence type="ECO:0000259" key="1">
    <source>
        <dbReference type="Pfam" id="PF05368"/>
    </source>
</evidence>
<name>A0A0K1PG20_9BACT</name>
<dbReference type="Proteomes" id="UP000055590">
    <property type="component" value="Chromosome"/>
</dbReference>
<reference evidence="2 3" key="1">
    <citation type="submission" date="2015-08" db="EMBL/GenBank/DDBJ databases">
        <authorList>
            <person name="Babu N.S."/>
            <person name="Beckwith C.J."/>
            <person name="Beseler K.G."/>
            <person name="Brison A."/>
            <person name="Carone J.V."/>
            <person name="Caskin T.P."/>
            <person name="Diamond M."/>
            <person name="Durham M.E."/>
            <person name="Foxe J.M."/>
            <person name="Go M."/>
            <person name="Henderson B.A."/>
            <person name="Jones I.B."/>
            <person name="McGettigan J.A."/>
            <person name="Micheletti S.J."/>
            <person name="Nasrallah M.E."/>
            <person name="Ortiz D."/>
            <person name="Piller C.R."/>
            <person name="Privatt S.R."/>
            <person name="Schneider S.L."/>
            <person name="Sharp S."/>
            <person name="Smith T.C."/>
            <person name="Stanton J.D."/>
            <person name="Ullery H.E."/>
            <person name="Wilson R.J."/>
            <person name="Serrano M.G."/>
            <person name="Buck G."/>
            <person name="Lee V."/>
            <person name="Wang Y."/>
            <person name="Carvalho R."/>
            <person name="Voegtly L."/>
            <person name="Shi R."/>
            <person name="Duckworth R."/>
            <person name="Johnson A."/>
            <person name="Loviza R."/>
            <person name="Walstead R."/>
            <person name="Shah Z."/>
            <person name="Kiflezghi M."/>
            <person name="Wade K."/>
            <person name="Ball S.L."/>
            <person name="Bradley K.W."/>
            <person name="Asai D.J."/>
            <person name="Bowman C.A."/>
            <person name="Russell D.A."/>
            <person name="Pope W.H."/>
            <person name="Jacobs-Sera D."/>
            <person name="Hendrix R.W."/>
            <person name="Hatfull G.F."/>
        </authorList>
    </citation>
    <scope>NUCLEOTIDE SEQUENCE [LARGE SCALE GENOMIC DNA]</scope>
    <source>
        <strain evidence="2 3">DSM 27710</strain>
    </source>
</reference>
<organism evidence="2 3">
    <name type="scientific">Vulgatibacter incomptus</name>
    <dbReference type="NCBI Taxonomy" id="1391653"/>
    <lineage>
        <taxon>Bacteria</taxon>
        <taxon>Pseudomonadati</taxon>
        <taxon>Myxococcota</taxon>
        <taxon>Myxococcia</taxon>
        <taxon>Myxococcales</taxon>
        <taxon>Cystobacterineae</taxon>
        <taxon>Vulgatibacteraceae</taxon>
        <taxon>Vulgatibacter</taxon>
    </lineage>
</organism>
<protein>
    <recommendedName>
        <fullName evidence="1">NmrA-like domain-containing protein</fullName>
    </recommendedName>
</protein>
<dbReference type="OrthoDB" id="267890at2"/>
<accession>A0A0K1PG20</accession>
<evidence type="ECO:0000313" key="2">
    <source>
        <dbReference type="EMBL" id="AKU92465.1"/>
    </source>
</evidence>
<dbReference type="Gene3D" id="3.90.25.10">
    <property type="entry name" value="UDP-galactose 4-epimerase, domain 1"/>
    <property type="match status" value="1"/>
</dbReference>
<dbReference type="InterPro" id="IPR051604">
    <property type="entry name" value="Ergot_Alk_Oxidoreductase"/>
</dbReference>
<feature type="domain" description="NmrA-like" evidence="1">
    <location>
        <begin position="2"/>
        <end position="229"/>
    </location>
</feature>
<dbReference type="Gene3D" id="3.40.50.720">
    <property type="entry name" value="NAD(P)-binding Rossmann-like Domain"/>
    <property type="match status" value="1"/>
</dbReference>
<dbReference type="PANTHER" id="PTHR43162:SF1">
    <property type="entry name" value="PRESTALK A DIFFERENTIATION PROTEIN A"/>
    <property type="match status" value="1"/>
</dbReference>
<dbReference type="SUPFAM" id="SSF51735">
    <property type="entry name" value="NAD(P)-binding Rossmann-fold domains"/>
    <property type="match status" value="1"/>
</dbReference>
<dbReference type="EMBL" id="CP012332">
    <property type="protein sequence ID" value="AKU92465.1"/>
    <property type="molecule type" value="Genomic_DNA"/>
</dbReference>
<proteinExistence type="predicted"/>
<keyword evidence="3" id="KW-1185">Reference proteome</keyword>
<dbReference type="PANTHER" id="PTHR43162">
    <property type="match status" value="1"/>
</dbReference>
<dbReference type="Pfam" id="PF05368">
    <property type="entry name" value="NmrA"/>
    <property type="match status" value="1"/>
</dbReference>
<dbReference type="InterPro" id="IPR036291">
    <property type="entry name" value="NAD(P)-bd_dom_sf"/>
</dbReference>
<dbReference type="RefSeq" id="WP_050726633.1">
    <property type="nucleotide sequence ID" value="NZ_CP012332.1"/>
</dbReference>
<dbReference type="AlphaFoldDB" id="A0A0K1PG20"/>
<dbReference type="KEGG" id="vin:AKJ08_2852"/>
<gene>
    <name evidence="2" type="ORF">AKJ08_2852</name>
</gene>
<dbReference type="STRING" id="1391653.AKJ08_2852"/>
<dbReference type="InterPro" id="IPR008030">
    <property type="entry name" value="NmrA-like"/>
</dbReference>
<evidence type="ECO:0000313" key="3">
    <source>
        <dbReference type="Proteomes" id="UP000055590"/>
    </source>
</evidence>
<dbReference type="PATRIC" id="fig|1391653.3.peg.2971"/>
<dbReference type="CDD" id="cd05269">
    <property type="entry name" value="TMR_SDR_a"/>
    <property type="match status" value="1"/>
</dbReference>